<feature type="compositionally biased region" description="Basic and acidic residues" evidence="1">
    <location>
        <begin position="1534"/>
        <end position="1543"/>
    </location>
</feature>
<dbReference type="InterPro" id="IPR056467">
    <property type="entry name" value="eWH_GTF3C1"/>
</dbReference>
<evidence type="ECO:0000313" key="3">
    <source>
        <dbReference type="EMBL" id="TPP62581.1"/>
    </source>
</evidence>
<feature type="region of interest" description="Disordered" evidence="1">
    <location>
        <begin position="1534"/>
        <end position="1553"/>
    </location>
</feature>
<comment type="caution">
    <text evidence="3">The sequence shown here is derived from an EMBL/GenBank/DDBJ whole genome shotgun (WGS) entry which is preliminary data.</text>
</comment>
<dbReference type="OrthoDB" id="6262911at2759"/>
<organism evidence="3 4">
    <name type="scientific">Fasciola gigantica</name>
    <name type="common">Giant liver fluke</name>
    <dbReference type="NCBI Taxonomy" id="46835"/>
    <lineage>
        <taxon>Eukaryota</taxon>
        <taxon>Metazoa</taxon>
        <taxon>Spiralia</taxon>
        <taxon>Lophotrochozoa</taxon>
        <taxon>Platyhelminthes</taxon>
        <taxon>Trematoda</taxon>
        <taxon>Digenea</taxon>
        <taxon>Plagiorchiida</taxon>
        <taxon>Echinostomata</taxon>
        <taxon>Echinostomatoidea</taxon>
        <taxon>Fasciolidae</taxon>
        <taxon>Fasciola</taxon>
    </lineage>
</organism>
<feature type="compositionally biased region" description="Acidic residues" evidence="1">
    <location>
        <begin position="290"/>
        <end position="300"/>
    </location>
</feature>
<dbReference type="GO" id="GO:0042791">
    <property type="term" value="P:5S class rRNA transcription by RNA polymerase III"/>
    <property type="evidence" value="ECO:0007669"/>
    <property type="project" value="TreeGrafter"/>
</dbReference>
<dbReference type="GO" id="GO:0003677">
    <property type="term" value="F:DNA binding"/>
    <property type="evidence" value="ECO:0007669"/>
    <property type="project" value="InterPro"/>
</dbReference>
<evidence type="ECO:0000256" key="1">
    <source>
        <dbReference type="SAM" id="MobiDB-lite"/>
    </source>
</evidence>
<name>A0A504YQL9_FASGI</name>
<sequence>MNAVIITQFLVPKIHPVEEANDAGSCEYYHQRVDVSDKIRSSDELTKVSKAFSKWGERLVVVASFEKRVQLLLGEHCNLRDLSSGALVVLEVIAKMRFNGFPTTNFDGLLSCGLNNSTIWYARQKLEKLGLLKSQPYMSRYQNQPISSGLLLHHWRFYRYFPFSHSVIIEKIGEMVTNSKEGYCSSVKLRRTVGIAPNVFRRLMGFGEKFGLLISEKCLFKTLCAKYFNKNEEDLSNDEIRLFSVHVIASQKNNPAYVSIVRLARPFVRGTWRKIIEKAHHSSSRRAFEEDADCDSEAEETQQSIYEPDASGFTENDADVLSDDNPSAVLSVTSENNVKTSTSPVGVLGADKVNSLAVWRTSLAAAPHLDINTSLVVQVARILTPRMKQMWEVLKETRTDYFLARRPVVLFDMIGMVKTVKISSNATFILCRQLLTESERSELLRGPKYQGITTDTNTPRAETSREKRRKFIIDYLAEHGLVTSVTELRHLIWNHEESLGLKMRMDRKSLGRILDDLMRAKEIVVHTVASVQGDMRFICRPDVSQDDPLVASAIHSLDLAFLKKRTKLEQLMIPSAEPVEIKEEPCSISDESMKMASMQLPRIPKGRRRCMIHEFLYYVVYQIPSDTKPIMPATDNLPPVYCSEESWARFVAPVSPPLGFQPGWFTMNEVFCAMPFGLYLQVLSPSKLPRILFRWLGMNNHLTDLTAAELERLDEELRSGGHPDLPLSTLLRIPMNRLQTPGGGSGRLYMWLTSQAKLNAMRRCMEELSLHNLIAVIERKSADGRTVPIAYLKRYASLVDTRYASPGHYVLTEMANCHTLRFDFKNPGDVSAYWETCEVICRYTPLGVRVLQDPLDINELPFGVMDYTSKPEEIVDDGSLPTLQWPMEIATSTTIDGLTLKPCGAAGLHPLDFYHRHQNWNLSRRALTMQRRRSKQVPPPSSSSSASSSSEAESATKSGTKLVDSSVNPPPKRITYAFWPGPELLLESSGFHPEFDPSPPVSKLSGIMKRGFFEPSTRARYAPETPRALRSRTNRKESGASPVATTTDVPEPNSIAVEIVDLNPLRRVRRGASRAKVRTAIRAVKKYRRLSKHLLRQCVYISGDDDVTALHMRNPRCVWSPIEDQLLVICRVASVLLSGVRPREYMCVPYTLVRDILSEYTTVPEKSPLACGRRVKFILFNKCTETLAANILLTRVSSRPELQKYSCGRAKWHEIYKASPNEGHRLFREVVERIITEFAPRLNRLKKRKRRIRKQEEPMPCVENDKPEEEELRLQSTENMETARLDLNHSSRIPTIYVKESREAVESTYDLVCISAPQTVQGLEDMGTSRASVAVYTLYNYILSSYRFPVEVTKPFNFDLFTRILRQYPRLQLSDTVSLLLLSRVVTQMKYNAQADDEYRVVNSTRLKHTSRYEHWATYELIIQVKHIKEMCEVLSGAVTQLTQSLSDPKQQQPKPVAVQTTVDEDKAIFGEPCEKLHEHAFSGPTRGGVVACYLDFMMFEQVIDLHMFLNLSDITFMGDKSMNSAVNSYYERQSKAKNKESDQDTPTQSDPSLLQTVYPGTRLVNRTFLSQLHQSPACFADTNFWVESGYNRRARWFDHRLSFAGGQITAVYWPQTDHSIDSDASFQSWYKRMTDHIDSVIDRVVALGPKPMADVLLDEQNRVIVDPVSTRVRTTTITTPSDGVSDNSKATIELKSSVERFVAQGRITGRTPSDIRTKFTDESAVSTALRDLLSEEKVFWLGSTVSRFVHKRHVRLWMVHVKPGVVKSNPQLDDLSEENSVLNNREAVEPDCVSPRPLRKRPRLDSLKKSHSSENLIQVEPPKPSSPVNDAEDEDLHVGLFFPDQWLSEDGRPKPRALCGFLQAILSQLVQSAGTTLKNFAPQYQLFFGEQSIRRLLFWLRDMGAVRILRTVQQQKAALFSPDPSYDVSDKLELASAEELTLIPTPHCLAIVGSFCERYLARVGDNFYDAWMERV</sequence>
<dbReference type="InterPro" id="IPR044210">
    <property type="entry name" value="Tfc3-like"/>
</dbReference>
<feature type="compositionally biased region" description="Polar residues" evidence="1">
    <location>
        <begin position="956"/>
        <end position="967"/>
    </location>
</feature>
<feature type="region of interest" description="Disordered" evidence="1">
    <location>
        <begin position="1024"/>
        <end position="1048"/>
    </location>
</feature>
<feature type="region of interest" description="Disordered" evidence="1">
    <location>
        <begin position="287"/>
        <end position="310"/>
    </location>
</feature>
<feature type="region of interest" description="Disordered" evidence="1">
    <location>
        <begin position="1778"/>
        <end position="1831"/>
    </location>
</feature>
<dbReference type="Pfam" id="PF24101">
    <property type="entry name" value="WHD_GTF3C1"/>
    <property type="match status" value="1"/>
</dbReference>
<dbReference type="Proteomes" id="UP000316759">
    <property type="component" value="Unassembled WGS sequence"/>
</dbReference>
<reference evidence="3 4" key="1">
    <citation type="submission" date="2019-04" db="EMBL/GenBank/DDBJ databases">
        <title>Annotation for the trematode Fasciola gigantica.</title>
        <authorList>
            <person name="Choi Y.-J."/>
        </authorList>
    </citation>
    <scope>NUCLEOTIDE SEQUENCE [LARGE SCALE GENOMIC DNA]</scope>
    <source>
        <strain evidence="3">Uganda_cow_1</strain>
    </source>
</reference>
<dbReference type="CDD" id="cd16169">
    <property type="entry name" value="Tau138_eWH"/>
    <property type="match status" value="1"/>
</dbReference>
<protein>
    <submittedName>
        <fullName evidence="3">General transcription factor 3C polypeptide 1</fullName>
    </submittedName>
</protein>
<accession>A0A504YQL9</accession>
<feature type="compositionally biased region" description="Basic and acidic residues" evidence="1">
    <location>
        <begin position="1804"/>
        <end position="1813"/>
    </location>
</feature>
<dbReference type="GO" id="GO:0000127">
    <property type="term" value="C:transcription factor TFIIIC complex"/>
    <property type="evidence" value="ECO:0007669"/>
    <property type="project" value="InterPro"/>
</dbReference>
<dbReference type="EMBL" id="SUNJ01006674">
    <property type="protein sequence ID" value="TPP62581.1"/>
    <property type="molecule type" value="Genomic_DNA"/>
</dbReference>
<keyword evidence="4" id="KW-1185">Reference proteome</keyword>
<feature type="region of interest" description="Disordered" evidence="1">
    <location>
        <begin position="929"/>
        <end position="967"/>
    </location>
</feature>
<evidence type="ECO:0000259" key="2">
    <source>
        <dbReference type="Pfam" id="PF24101"/>
    </source>
</evidence>
<proteinExistence type="predicted"/>
<dbReference type="GO" id="GO:0006384">
    <property type="term" value="P:transcription initiation at RNA polymerase III promoter"/>
    <property type="evidence" value="ECO:0007669"/>
    <property type="project" value="InterPro"/>
</dbReference>
<feature type="compositionally biased region" description="Low complexity" evidence="1">
    <location>
        <begin position="942"/>
        <end position="955"/>
    </location>
</feature>
<dbReference type="PANTHER" id="PTHR15180">
    <property type="entry name" value="GENERAL TRANSCRIPTION FACTOR 3C POLYPEPTIDE 1"/>
    <property type="match status" value="1"/>
</dbReference>
<feature type="domain" description="GTF3C1 extended winged-helix" evidence="2">
    <location>
        <begin position="463"/>
        <end position="558"/>
    </location>
</feature>
<dbReference type="InterPro" id="IPR035625">
    <property type="entry name" value="Tfc3-like_eWH"/>
</dbReference>
<dbReference type="STRING" id="46835.A0A504YQL9"/>
<dbReference type="PANTHER" id="PTHR15180:SF1">
    <property type="entry name" value="GENERAL TRANSCRIPTION FACTOR 3C POLYPEPTIDE 1"/>
    <property type="match status" value="1"/>
</dbReference>
<gene>
    <name evidence="3" type="ORF">FGIG_04471</name>
</gene>
<evidence type="ECO:0000313" key="4">
    <source>
        <dbReference type="Proteomes" id="UP000316759"/>
    </source>
</evidence>